<keyword evidence="1" id="KW-1133">Transmembrane helix</keyword>
<protein>
    <recommendedName>
        <fullName evidence="2">LppM domain-containing protein</fullName>
    </recommendedName>
</protein>
<proteinExistence type="predicted"/>
<dbReference type="Pfam" id="PF21946">
    <property type="entry name" value="LppM"/>
    <property type="match status" value="1"/>
</dbReference>
<name>A0ABP7CRC7_9MICC</name>
<feature type="domain" description="LppM" evidence="2">
    <location>
        <begin position="23"/>
        <end position="180"/>
    </location>
</feature>
<keyword evidence="1" id="KW-0812">Transmembrane</keyword>
<dbReference type="RefSeq" id="WP_345152862.1">
    <property type="nucleotide sequence ID" value="NZ_BAABEO010000023.1"/>
</dbReference>
<evidence type="ECO:0000259" key="2">
    <source>
        <dbReference type="Pfam" id="PF21946"/>
    </source>
</evidence>
<feature type="transmembrane region" description="Helical" evidence="1">
    <location>
        <begin position="189"/>
        <end position="211"/>
    </location>
</feature>
<dbReference type="InterPro" id="IPR053807">
    <property type="entry name" value="LppM"/>
</dbReference>
<organism evidence="3 4">
    <name type="scientific">Arthrobacter ginkgonis</name>
    <dbReference type="NCBI Taxonomy" id="1630594"/>
    <lineage>
        <taxon>Bacteria</taxon>
        <taxon>Bacillati</taxon>
        <taxon>Actinomycetota</taxon>
        <taxon>Actinomycetes</taxon>
        <taxon>Micrococcales</taxon>
        <taxon>Micrococcaceae</taxon>
        <taxon>Arthrobacter</taxon>
    </lineage>
</organism>
<accession>A0ABP7CRC7</accession>
<dbReference type="Proteomes" id="UP001500752">
    <property type="component" value="Unassembled WGS sequence"/>
</dbReference>
<evidence type="ECO:0000256" key="1">
    <source>
        <dbReference type="SAM" id="Phobius"/>
    </source>
</evidence>
<dbReference type="EMBL" id="BAABEO010000023">
    <property type="protein sequence ID" value="GAA3695100.1"/>
    <property type="molecule type" value="Genomic_DNA"/>
</dbReference>
<keyword evidence="1" id="KW-0472">Membrane</keyword>
<evidence type="ECO:0000313" key="4">
    <source>
        <dbReference type="Proteomes" id="UP001500752"/>
    </source>
</evidence>
<evidence type="ECO:0000313" key="3">
    <source>
        <dbReference type="EMBL" id="GAA3695100.1"/>
    </source>
</evidence>
<dbReference type="PROSITE" id="PS51257">
    <property type="entry name" value="PROKAR_LIPOPROTEIN"/>
    <property type="match status" value="1"/>
</dbReference>
<sequence>MKKIFTAIPLLVALLLTLTGCVKLNIDLVVHSAESADSSMVIAISKEALGNRSVEEMFAVVGNGSDPFAGMPEAAVRTDYEDANYAGYRFTMTDQVPNAEFSRATGGWALDHLDGKYYFTADGAALGMQDQQARSLYTEALMSVTFPGPVLETSPGAVVEGNKVTFNLLENPGARMTAVADDNPTGISWQMWVLAGAIILAGGIFALALALRPPKPAAAKEHQPAGVG</sequence>
<comment type="caution">
    <text evidence="3">The sequence shown here is derived from an EMBL/GenBank/DDBJ whole genome shotgun (WGS) entry which is preliminary data.</text>
</comment>
<reference evidence="4" key="1">
    <citation type="journal article" date="2019" name="Int. J. Syst. Evol. Microbiol.">
        <title>The Global Catalogue of Microorganisms (GCM) 10K type strain sequencing project: providing services to taxonomists for standard genome sequencing and annotation.</title>
        <authorList>
            <consortium name="The Broad Institute Genomics Platform"/>
            <consortium name="The Broad Institute Genome Sequencing Center for Infectious Disease"/>
            <person name="Wu L."/>
            <person name="Ma J."/>
        </authorList>
    </citation>
    <scope>NUCLEOTIDE SEQUENCE [LARGE SCALE GENOMIC DNA]</scope>
    <source>
        <strain evidence="4">JCM 30742</strain>
    </source>
</reference>
<keyword evidence="4" id="KW-1185">Reference proteome</keyword>
<gene>
    <name evidence="3" type="ORF">GCM10023081_35440</name>
</gene>